<dbReference type="AlphaFoldDB" id="A0A2S6FUM1"/>
<reference evidence="1 2" key="1">
    <citation type="submission" date="2018-02" db="EMBL/GenBank/DDBJ databases">
        <title>Genomic Encyclopedia of Archaeal and Bacterial Type Strains, Phase II (KMG-II): from individual species to whole genera.</title>
        <authorList>
            <person name="Goeker M."/>
        </authorList>
    </citation>
    <scope>NUCLEOTIDE SEQUENCE [LARGE SCALE GENOMIC DNA]</scope>
    <source>
        <strain evidence="1 2">DSM 15099</strain>
    </source>
</reference>
<accession>A0A2S6FUM1</accession>
<comment type="caution">
    <text evidence="1">The sequence shown here is derived from an EMBL/GenBank/DDBJ whole genome shotgun (WGS) entry which is preliminary data.</text>
</comment>
<dbReference type="EMBL" id="PTIS01000024">
    <property type="protein sequence ID" value="PPK44145.1"/>
    <property type="molecule type" value="Genomic_DNA"/>
</dbReference>
<organism evidence="1 2">
    <name type="scientific">Clostridium algidicarnis DSM 15099</name>
    <dbReference type="NCBI Taxonomy" id="1121295"/>
    <lineage>
        <taxon>Bacteria</taxon>
        <taxon>Bacillati</taxon>
        <taxon>Bacillota</taxon>
        <taxon>Clostridia</taxon>
        <taxon>Eubacteriales</taxon>
        <taxon>Clostridiaceae</taxon>
        <taxon>Clostridium</taxon>
    </lineage>
</organism>
<gene>
    <name evidence="1" type="ORF">BD821_12412</name>
</gene>
<name>A0A2S6FUM1_9CLOT</name>
<dbReference type="RefSeq" id="WP_104410746.1">
    <property type="nucleotide sequence ID" value="NZ_PTIS01000024.1"/>
</dbReference>
<evidence type="ECO:0000313" key="2">
    <source>
        <dbReference type="Proteomes" id="UP000239863"/>
    </source>
</evidence>
<protein>
    <submittedName>
        <fullName evidence="1">Uncharacterized protein</fullName>
    </submittedName>
</protein>
<evidence type="ECO:0000313" key="1">
    <source>
        <dbReference type="EMBL" id="PPK44145.1"/>
    </source>
</evidence>
<sequence length="86" mass="9956">MDILKQIEEIAKKGYSIEYIAVDQQQNGNEKQIKQGLIKKITYTVYIIRLKDSETVYTESKDCIEDCLEAGINFVKTKLLATYFNL</sequence>
<dbReference type="Proteomes" id="UP000239863">
    <property type="component" value="Unassembled WGS sequence"/>
</dbReference>
<proteinExistence type="predicted"/>